<dbReference type="Gene3D" id="1.10.10.60">
    <property type="entry name" value="Homeodomain-like"/>
    <property type="match status" value="1"/>
</dbReference>
<dbReference type="SUPFAM" id="SSF46689">
    <property type="entry name" value="Homeodomain-like"/>
    <property type="match status" value="1"/>
</dbReference>
<accession>A0A7K0GBD1</accession>
<dbReference type="InterPro" id="IPR009057">
    <property type="entry name" value="Homeodomain-like_sf"/>
</dbReference>
<dbReference type="GO" id="GO:0000976">
    <property type="term" value="F:transcription cis-regulatory region binding"/>
    <property type="evidence" value="ECO:0007669"/>
    <property type="project" value="TreeGrafter"/>
</dbReference>
<keyword evidence="5" id="KW-1185">Reference proteome</keyword>
<keyword evidence="1 2" id="KW-0238">DNA-binding</keyword>
<evidence type="ECO:0000313" key="4">
    <source>
        <dbReference type="EMBL" id="MRX80589.1"/>
    </source>
</evidence>
<comment type="caution">
    <text evidence="4">The sequence shown here is derived from an EMBL/GenBank/DDBJ whole genome shotgun (WGS) entry which is preliminary data.</text>
</comment>
<evidence type="ECO:0000259" key="3">
    <source>
        <dbReference type="PROSITE" id="PS50977"/>
    </source>
</evidence>
<name>A0A7K0GBD1_9ACTN</name>
<dbReference type="InterPro" id="IPR036271">
    <property type="entry name" value="Tet_transcr_reg_TetR-rel_C_sf"/>
</dbReference>
<proteinExistence type="predicted"/>
<gene>
    <name evidence="4" type="ORF">GJE22_08305</name>
</gene>
<dbReference type="EMBL" id="VTFZ01000011">
    <property type="protein sequence ID" value="MRX80589.1"/>
    <property type="molecule type" value="Genomic_DNA"/>
</dbReference>
<dbReference type="Proteomes" id="UP000470010">
    <property type="component" value="Unassembled WGS sequence"/>
</dbReference>
<reference evidence="5" key="1">
    <citation type="submission" date="2019-08" db="EMBL/GenBank/DDBJ databases">
        <title>Arthrobacter sp. nov., isolated from plateau pika and Tibetan wild ass.</title>
        <authorList>
            <person name="Ge Y."/>
        </authorList>
    </citation>
    <scope>NUCLEOTIDE SEQUENCE [LARGE SCALE GENOMIC DNA]</scope>
    <source>
        <strain evidence="5">HF-1365</strain>
    </source>
</reference>
<dbReference type="InterPro" id="IPR001647">
    <property type="entry name" value="HTH_TetR"/>
</dbReference>
<dbReference type="PROSITE" id="PS50977">
    <property type="entry name" value="HTH_TETR_2"/>
    <property type="match status" value="1"/>
</dbReference>
<dbReference type="PANTHER" id="PTHR30055:SF226">
    <property type="entry name" value="HTH-TYPE TRANSCRIPTIONAL REGULATOR PKSA"/>
    <property type="match status" value="1"/>
</dbReference>
<feature type="DNA-binding region" description="H-T-H motif" evidence="2">
    <location>
        <begin position="47"/>
        <end position="66"/>
    </location>
</feature>
<evidence type="ECO:0000256" key="2">
    <source>
        <dbReference type="PROSITE-ProRule" id="PRU00335"/>
    </source>
</evidence>
<dbReference type="GO" id="GO:0003700">
    <property type="term" value="F:DNA-binding transcription factor activity"/>
    <property type="evidence" value="ECO:0007669"/>
    <property type="project" value="TreeGrafter"/>
</dbReference>
<dbReference type="InterPro" id="IPR050109">
    <property type="entry name" value="HTH-type_TetR-like_transc_reg"/>
</dbReference>
<organism evidence="4 5">
    <name type="scientific">Enorma shizhengliae</name>
    <dbReference type="NCBI Taxonomy" id="2606615"/>
    <lineage>
        <taxon>Bacteria</taxon>
        <taxon>Bacillati</taxon>
        <taxon>Actinomycetota</taxon>
        <taxon>Coriobacteriia</taxon>
        <taxon>Coriobacteriales</taxon>
        <taxon>Coriobacteriaceae</taxon>
        <taxon>Enorma</taxon>
    </lineage>
</organism>
<dbReference type="PANTHER" id="PTHR30055">
    <property type="entry name" value="HTH-TYPE TRANSCRIPTIONAL REGULATOR RUTR"/>
    <property type="match status" value="1"/>
</dbReference>
<dbReference type="PRINTS" id="PR00455">
    <property type="entry name" value="HTHTETR"/>
</dbReference>
<evidence type="ECO:0000313" key="5">
    <source>
        <dbReference type="Proteomes" id="UP000470010"/>
    </source>
</evidence>
<dbReference type="SUPFAM" id="SSF48498">
    <property type="entry name" value="Tetracyclin repressor-like, C-terminal domain"/>
    <property type="match status" value="1"/>
</dbReference>
<dbReference type="AlphaFoldDB" id="A0A7K0GBD1"/>
<protein>
    <submittedName>
        <fullName evidence="4">TetR family transcriptional regulator</fullName>
    </submittedName>
</protein>
<feature type="domain" description="HTH tetR-type" evidence="3">
    <location>
        <begin position="24"/>
        <end position="84"/>
    </location>
</feature>
<dbReference type="Gene3D" id="1.10.357.10">
    <property type="entry name" value="Tetracycline Repressor, domain 2"/>
    <property type="match status" value="1"/>
</dbReference>
<sequence length="220" mass="25836">MFPSDEGKRYSMSDRFERFECLPEDRRRAVVDAAAEVFGDEDYARASTADIARLAGVSKSQLFFYFRNKRELYLYVLGALTRRVADAVVDEHWYEIDDFFEVMRYAATRKASFAGLSPRIMDFFVRAFYPGHRDVSGVLDAFMTDAVPTMVRAYLGHVRWERFREDVDPMRVVRMLVWCGDGYLHEQLRGGGELDMEAMLSEFLVWLDWLKRATYKEEYL</sequence>
<evidence type="ECO:0000256" key="1">
    <source>
        <dbReference type="ARBA" id="ARBA00023125"/>
    </source>
</evidence>
<dbReference type="Pfam" id="PF00440">
    <property type="entry name" value="TetR_N"/>
    <property type="match status" value="1"/>
</dbReference>